<dbReference type="SUPFAM" id="SSF55144">
    <property type="entry name" value="LigT-like"/>
    <property type="match status" value="1"/>
</dbReference>
<dbReference type="AlphaFoldDB" id="A0A9W9DQJ3"/>
<dbReference type="Pfam" id="PF01909">
    <property type="entry name" value="NTP_transf_2"/>
    <property type="match status" value="1"/>
</dbReference>
<dbReference type="SUPFAM" id="SSF81301">
    <property type="entry name" value="Nucleotidyltransferase"/>
    <property type="match status" value="1"/>
</dbReference>
<organism evidence="2 3">
    <name type="scientific">Lentinula aciculospora</name>
    <dbReference type="NCBI Taxonomy" id="153920"/>
    <lineage>
        <taxon>Eukaryota</taxon>
        <taxon>Fungi</taxon>
        <taxon>Dikarya</taxon>
        <taxon>Basidiomycota</taxon>
        <taxon>Agaricomycotina</taxon>
        <taxon>Agaricomycetes</taxon>
        <taxon>Agaricomycetidae</taxon>
        <taxon>Agaricales</taxon>
        <taxon>Marasmiineae</taxon>
        <taxon>Omphalotaceae</taxon>
        <taxon>Lentinula</taxon>
    </lineage>
</organism>
<name>A0A9W9DQJ3_9AGAR</name>
<dbReference type="Pfam" id="PF13563">
    <property type="entry name" value="2_5_RNA_ligase2"/>
    <property type="match status" value="1"/>
</dbReference>
<gene>
    <name evidence="2" type="ORF">J3R30DRAFT_3701534</name>
</gene>
<accession>A0A9W9DQJ3</accession>
<evidence type="ECO:0000259" key="1">
    <source>
        <dbReference type="Pfam" id="PF01909"/>
    </source>
</evidence>
<reference evidence="2" key="1">
    <citation type="submission" date="2022-08" db="EMBL/GenBank/DDBJ databases">
        <title>A Global Phylogenomic Analysis of the Shiitake Genus Lentinula.</title>
        <authorList>
            <consortium name="DOE Joint Genome Institute"/>
            <person name="Sierra-Patev S."/>
            <person name="Min B."/>
            <person name="Naranjo-Ortiz M."/>
            <person name="Looney B."/>
            <person name="Konkel Z."/>
            <person name="Slot J.C."/>
            <person name="Sakamoto Y."/>
            <person name="Steenwyk J.L."/>
            <person name="Rokas A."/>
            <person name="Carro J."/>
            <person name="Camarero S."/>
            <person name="Ferreira P."/>
            <person name="Molpeceres G."/>
            <person name="Ruiz-Duenas F.J."/>
            <person name="Serrano A."/>
            <person name="Henrissat B."/>
            <person name="Drula E."/>
            <person name="Hughes K.W."/>
            <person name="Mata J.L."/>
            <person name="Ishikawa N.K."/>
            <person name="Vargas-Isla R."/>
            <person name="Ushijima S."/>
            <person name="Smith C.A."/>
            <person name="Ahrendt S."/>
            <person name="Andreopoulos W."/>
            <person name="He G."/>
            <person name="Labutti K."/>
            <person name="Lipzen A."/>
            <person name="Ng V."/>
            <person name="Riley R."/>
            <person name="Sandor L."/>
            <person name="Barry K."/>
            <person name="Martinez A.T."/>
            <person name="Xiao Y."/>
            <person name="Gibbons J.G."/>
            <person name="Terashima K."/>
            <person name="Grigoriev I.V."/>
            <person name="Hibbett D.S."/>
        </authorList>
    </citation>
    <scope>NUCLEOTIDE SEQUENCE</scope>
    <source>
        <strain evidence="2">JLM2183</strain>
    </source>
</reference>
<dbReference type="InterPro" id="IPR002934">
    <property type="entry name" value="Polymerase_NTP_transf_dom"/>
</dbReference>
<protein>
    <recommendedName>
        <fullName evidence="1">Polymerase nucleotidyl transferase domain-containing protein</fullName>
    </recommendedName>
</protein>
<dbReference type="Gene3D" id="3.60.10.10">
    <property type="entry name" value="Endonuclease/exonuclease/phosphatase"/>
    <property type="match status" value="2"/>
</dbReference>
<dbReference type="Gene3D" id="3.90.1140.10">
    <property type="entry name" value="Cyclic phosphodiesterase"/>
    <property type="match status" value="1"/>
</dbReference>
<dbReference type="EMBL" id="JAOTPV010000007">
    <property type="protein sequence ID" value="KAJ4480176.1"/>
    <property type="molecule type" value="Genomic_DNA"/>
</dbReference>
<evidence type="ECO:0000313" key="2">
    <source>
        <dbReference type="EMBL" id="KAJ4480176.1"/>
    </source>
</evidence>
<dbReference type="InterPro" id="IPR043519">
    <property type="entry name" value="NT_sf"/>
</dbReference>
<sequence length="635" mass="70078">MNHPTITSSNLTANRTGLVLIPPKEITERLDQFRLVHDKSALRWTAHITLHFSFNEVPRFPEAVATIEQGFSQIEPFSFKLDGVGSFILPGYETTGRPLTLHLTVGQAAHNNSEALSSLRRKAQKLLDSDEDDGGAMKPCYEIFLAGELKSRYVCPSWFQTVQRDDTTWKFCGSPSGVIPSSLSIATYNILHDDHLPIYKRLPSIVPTILTSNVDITVLQETTDDSIPAILSESSIYSLFPFSRRHPDVVLENKRNILVLSRFPLSWSKLDIGGKHKPAFVASFLNPPASMEPPFVLAATHLTAAAGLVVPHGPTFDPSTNSLPAATMWENSDPQRYDRIYVKKNSGWDVKSTRLFGNGDDPSSDHYGLTVILRRRVTSARKPDVVSEAISHLIAPVLLPTGRLSTTELAELSIAQSWLPSSEQEQKMSVVGETLRSLVCPSVHDLHSSTTSTSTVQVRIECVGSYALGVHTSTSDVDCLAVGNVSSSTFWDLAKSRIRQNENAKRRGCGVDVRLRGFVKDAIVQMMDLDVGGVKVDMQYCPARNLVGEEWKNIRSLPSDSPLFFLPVSSLITLNAYRDVLTLLKVRQPPSLLSALHTAHRAIKLFLVSRGLFGARFGFLGGFHLTLLLTRVTLT</sequence>
<feature type="domain" description="Polymerase nucleotidyl transferase" evidence="1">
    <location>
        <begin position="458"/>
        <end position="519"/>
    </location>
</feature>
<dbReference type="PANTHER" id="PTHR10682:SF23">
    <property type="entry name" value="POLYNUCLEOTIDE ADENYLYLTRANSFERASE"/>
    <property type="match status" value="1"/>
</dbReference>
<keyword evidence="3" id="KW-1185">Reference proteome</keyword>
<dbReference type="OrthoDB" id="10263155at2759"/>
<dbReference type="InterPro" id="IPR009097">
    <property type="entry name" value="Cyclic_Pdiesterase"/>
</dbReference>
<dbReference type="Proteomes" id="UP001150266">
    <property type="component" value="Unassembled WGS sequence"/>
</dbReference>
<dbReference type="PANTHER" id="PTHR10682">
    <property type="entry name" value="POLY A POLYMERASE"/>
    <property type="match status" value="1"/>
</dbReference>
<dbReference type="GO" id="GO:1990817">
    <property type="term" value="F:poly(A) RNA polymerase activity"/>
    <property type="evidence" value="ECO:0007669"/>
    <property type="project" value="TreeGrafter"/>
</dbReference>
<dbReference type="SUPFAM" id="SSF81631">
    <property type="entry name" value="PAP/OAS1 substrate-binding domain"/>
    <property type="match status" value="1"/>
</dbReference>
<dbReference type="GO" id="GO:0005634">
    <property type="term" value="C:nucleus"/>
    <property type="evidence" value="ECO:0007669"/>
    <property type="project" value="TreeGrafter"/>
</dbReference>
<dbReference type="InterPro" id="IPR036691">
    <property type="entry name" value="Endo/exonu/phosph_ase_sf"/>
</dbReference>
<evidence type="ECO:0000313" key="3">
    <source>
        <dbReference type="Proteomes" id="UP001150266"/>
    </source>
</evidence>
<dbReference type="Gene3D" id="3.30.460.10">
    <property type="entry name" value="Beta Polymerase, domain 2"/>
    <property type="match status" value="1"/>
</dbReference>
<proteinExistence type="predicted"/>
<comment type="caution">
    <text evidence="2">The sequence shown here is derived from an EMBL/GenBank/DDBJ whole genome shotgun (WGS) entry which is preliminary data.</text>
</comment>
<dbReference type="SUPFAM" id="SSF56219">
    <property type="entry name" value="DNase I-like"/>
    <property type="match status" value="1"/>
</dbReference>